<keyword evidence="3" id="KW-1185">Reference proteome</keyword>
<evidence type="ECO:0000259" key="1">
    <source>
        <dbReference type="SMART" id="SM00014"/>
    </source>
</evidence>
<dbReference type="InterPro" id="IPR036938">
    <property type="entry name" value="PAP2/HPO_sf"/>
</dbReference>
<dbReference type="RefSeq" id="WP_073235587.1">
    <property type="nucleotide sequence ID" value="NZ_FQUQ01000005.1"/>
</dbReference>
<proteinExistence type="predicted"/>
<feature type="domain" description="Phosphatidic acid phosphatase type 2/haloperoxidase" evidence="1">
    <location>
        <begin position="113"/>
        <end position="214"/>
    </location>
</feature>
<organism evidence="2 3">
    <name type="scientific">Pedobacter caeni</name>
    <dbReference type="NCBI Taxonomy" id="288992"/>
    <lineage>
        <taxon>Bacteria</taxon>
        <taxon>Pseudomonadati</taxon>
        <taxon>Bacteroidota</taxon>
        <taxon>Sphingobacteriia</taxon>
        <taxon>Sphingobacteriales</taxon>
        <taxon>Sphingobacteriaceae</taxon>
        <taxon>Pedobacter</taxon>
    </lineage>
</organism>
<dbReference type="EMBL" id="FQUQ01000005">
    <property type="protein sequence ID" value="SHG47179.1"/>
    <property type="molecule type" value="Genomic_DNA"/>
</dbReference>
<gene>
    <name evidence="2" type="ORF">SAMN04488522_105603</name>
</gene>
<accession>A0A1M5K3Y1</accession>
<dbReference type="Pfam" id="PF01569">
    <property type="entry name" value="PAP2"/>
    <property type="match status" value="1"/>
</dbReference>
<dbReference type="PANTHER" id="PTHR14969:SF13">
    <property type="entry name" value="AT30094P"/>
    <property type="match status" value="1"/>
</dbReference>
<evidence type="ECO:0000313" key="2">
    <source>
        <dbReference type="EMBL" id="SHG47179.1"/>
    </source>
</evidence>
<name>A0A1M5K3Y1_9SPHI</name>
<dbReference type="CDD" id="cd03394">
    <property type="entry name" value="PAP2_like_5"/>
    <property type="match status" value="1"/>
</dbReference>
<evidence type="ECO:0000313" key="3">
    <source>
        <dbReference type="Proteomes" id="UP000184287"/>
    </source>
</evidence>
<dbReference type="Proteomes" id="UP000184287">
    <property type="component" value="Unassembled WGS sequence"/>
</dbReference>
<dbReference type="InterPro" id="IPR000326">
    <property type="entry name" value="PAP2/HPO"/>
</dbReference>
<dbReference type="AlphaFoldDB" id="A0A1M5K3Y1"/>
<reference evidence="3" key="1">
    <citation type="submission" date="2016-11" db="EMBL/GenBank/DDBJ databases">
        <authorList>
            <person name="Varghese N."/>
            <person name="Submissions S."/>
        </authorList>
    </citation>
    <scope>NUCLEOTIDE SEQUENCE [LARGE SCALE GENOMIC DNA]</scope>
    <source>
        <strain evidence="3">DSM 16990</strain>
    </source>
</reference>
<dbReference type="STRING" id="288992.SAMN04488522_105603"/>
<dbReference type="Gene3D" id="1.20.144.10">
    <property type="entry name" value="Phosphatidic acid phosphatase type 2/haloperoxidase"/>
    <property type="match status" value="1"/>
</dbReference>
<sequence>MKNFLCFLALCCFPGLMYGQIQQPDSTAIKKAAENTLKIKSLIIPAIFISYGALSLGNNAIRDLDKTTKDELKEDHPLFAAHVDDYSQFAPALAVYALNLAGIKGRHNLADATGIYVLSSAIMGGTVSILKSSSHRLRPNGSGYNSFPSGHTANAFAAAEFLNQEYKEVSPWYGYAGYTVAAATGALRMYNNKHWFSDVVAGAGIGILSTKMAYYLYPRLKKLVLGRETTVNYSMVPAYQNGGVGLSFHGTF</sequence>
<dbReference type="SUPFAM" id="SSF48317">
    <property type="entry name" value="Acid phosphatase/Vanadium-dependent haloperoxidase"/>
    <property type="match status" value="1"/>
</dbReference>
<dbReference type="PANTHER" id="PTHR14969">
    <property type="entry name" value="SPHINGOSINE-1-PHOSPHATE PHOSPHOHYDROLASE"/>
    <property type="match status" value="1"/>
</dbReference>
<protein>
    <submittedName>
        <fullName evidence="2">PAP2 superfamily protein</fullName>
    </submittedName>
</protein>
<dbReference type="SMART" id="SM00014">
    <property type="entry name" value="acidPPc"/>
    <property type="match status" value="1"/>
</dbReference>